<dbReference type="Gene3D" id="1.20.1250.20">
    <property type="entry name" value="MFS general substrate transporter like domains"/>
    <property type="match status" value="1"/>
</dbReference>
<keyword evidence="11" id="KW-1185">Reference proteome</keyword>
<feature type="transmembrane region" description="Helical" evidence="8">
    <location>
        <begin position="156"/>
        <end position="175"/>
    </location>
</feature>
<dbReference type="AlphaFoldDB" id="G9NZ92"/>
<feature type="transmembrane region" description="Helical" evidence="8">
    <location>
        <begin position="306"/>
        <end position="325"/>
    </location>
</feature>
<dbReference type="eggNOG" id="KOG0254">
    <property type="taxonomic scope" value="Eukaryota"/>
</dbReference>
<feature type="transmembrane region" description="Helical" evidence="8">
    <location>
        <begin position="56"/>
        <end position="74"/>
    </location>
</feature>
<dbReference type="EMBL" id="ABDG02000025">
    <property type="protein sequence ID" value="EHK43806.1"/>
    <property type="molecule type" value="Genomic_DNA"/>
</dbReference>
<name>G9NZ92_HYPAI</name>
<dbReference type="PANTHER" id="PTHR48022:SF35">
    <property type="entry name" value="MAJOR FACILITATOR SUPERFAMILY (MFS) PROFILE DOMAIN-CONTAINING PROTEIN"/>
    <property type="match status" value="1"/>
</dbReference>
<dbReference type="GO" id="GO:0016020">
    <property type="term" value="C:membrane"/>
    <property type="evidence" value="ECO:0007669"/>
    <property type="project" value="UniProtKB-SubCell"/>
</dbReference>
<keyword evidence="4 8" id="KW-0812">Transmembrane</keyword>
<feature type="transmembrane region" description="Helical" evidence="8">
    <location>
        <begin position="27"/>
        <end position="49"/>
    </location>
</feature>
<dbReference type="InterPro" id="IPR050360">
    <property type="entry name" value="MFS_Sugar_Transporters"/>
</dbReference>
<dbReference type="InterPro" id="IPR020846">
    <property type="entry name" value="MFS_dom"/>
</dbReference>
<evidence type="ECO:0000313" key="11">
    <source>
        <dbReference type="Proteomes" id="UP000005426"/>
    </source>
</evidence>
<dbReference type="OrthoDB" id="4899230at2759"/>
<dbReference type="PROSITE" id="PS50850">
    <property type="entry name" value="MFS"/>
    <property type="match status" value="1"/>
</dbReference>
<sequence length="503" mass="56226">MKSQTLLAYAALPPLDRLGSPEPLVKAVITAMMPIGSIVGAIWSFYLSATMTPKWALIYVCFICVFGCVLQVAMPDNPMLYIARSIAGVGAGAMSAIMPVYLAEIAPWKTRGRTIGFYQLGIAWGISTQYLIQYAAMKFSNHHKSVSHRQGLAFRLSYGIQLLSAVVLLLGLLVLPHSPRLYTTYDLLGSALGMTADLHAKGNVHQPEVIAQCREMVEEIRIEREKNFPEFRTLLRRPLAKRLFLGMSVQAWSQLCGMNIMTYNLVYVLLGTGAVSPFVMATIQYLIYYVCTVPAIYLVDKIGRRRALLTGSLVMMICLLLTGILQQSNGTPTVGQSIHYPSWMMDRNQHVTSAMISFSCIFVAAFAMTWGPISWIYPAEIFPTPIRPRAVALCTAARWCCNVAVALAVPYLGSDRYHAYYLFGMFNGCALISMYYIAYETKGYTLEEMHEVFDSGLPPWKIRQGESRIEALASRIHQDQQRQQHDEEPPLLWGNHIAAMDWG</sequence>
<evidence type="ECO:0000313" key="10">
    <source>
        <dbReference type="EMBL" id="EHK43806.1"/>
    </source>
</evidence>
<gene>
    <name evidence="10" type="ORF">TRIATDRAFT_265450</name>
</gene>
<feature type="transmembrane region" description="Helical" evidence="8">
    <location>
        <begin position="390"/>
        <end position="413"/>
    </location>
</feature>
<evidence type="ECO:0000256" key="6">
    <source>
        <dbReference type="ARBA" id="ARBA00023136"/>
    </source>
</evidence>
<evidence type="ECO:0000259" key="9">
    <source>
        <dbReference type="PROSITE" id="PS50850"/>
    </source>
</evidence>
<dbReference type="GO" id="GO:0005351">
    <property type="term" value="F:carbohydrate:proton symporter activity"/>
    <property type="evidence" value="ECO:0007669"/>
    <property type="project" value="TreeGrafter"/>
</dbReference>
<dbReference type="NCBIfam" id="TIGR00879">
    <property type="entry name" value="SP"/>
    <property type="match status" value="1"/>
</dbReference>
<feature type="transmembrane region" description="Helical" evidence="8">
    <location>
        <begin position="419"/>
        <end position="439"/>
    </location>
</feature>
<dbReference type="InterPro" id="IPR005829">
    <property type="entry name" value="Sugar_transporter_CS"/>
</dbReference>
<dbReference type="PRINTS" id="PR00171">
    <property type="entry name" value="SUGRTRNSPORT"/>
</dbReference>
<protein>
    <recommendedName>
        <fullName evidence="9">Major facilitator superfamily (MFS) profile domain-containing protein</fullName>
    </recommendedName>
</protein>
<dbReference type="OMA" id="WEREIVT"/>
<evidence type="ECO:0000256" key="3">
    <source>
        <dbReference type="ARBA" id="ARBA00022448"/>
    </source>
</evidence>
<evidence type="ECO:0000256" key="1">
    <source>
        <dbReference type="ARBA" id="ARBA00004141"/>
    </source>
</evidence>
<comment type="caution">
    <text evidence="10">The sequence shown here is derived from an EMBL/GenBank/DDBJ whole genome shotgun (WGS) entry which is preliminary data.</text>
</comment>
<dbReference type="PANTHER" id="PTHR48022">
    <property type="entry name" value="PLASTIDIC GLUCOSE TRANSPORTER 4"/>
    <property type="match status" value="1"/>
</dbReference>
<accession>G9NZ92</accession>
<evidence type="ECO:0000256" key="7">
    <source>
        <dbReference type="RuleBase" id="RU003346"/>
    </source>
</evidence>
<keyword evidence="5 8" id="KW-1133">Transmembrane helix</keyword>
<dbReference type="PROSITE" id="PS00216">
    <property type="entry name" value="SUGAR_TRANSPORT_1"/>
    <property type="match status" value="1"/>
</dbReference>
<proteinExistence type="inferred from homology"/>
<comment type="subcellular location">
    <subcellularLocation>
        <location evidence="1">Membrane</location>
        <topology evidence="1">Multi-pass membrane protein</topology>
    </subcellularLocation>
</comment>
<comment type="similarity">
    <text evidence="2 7">Belongs to the major facilitator superfamily. Sugar transporter (TC 2.A.1.1) family.</text>
</comment>
<dbReference type="InterPro" id="IPR005828">
    <property type="entry name" value="MFS_sugar_transport-like"/>
</dbReference>
<organism evidence="10 11">
    <name type="scientific">Hypocrea atroviridis (strain ATCC 20476 / IMI 206040)</name>
    <name type="common">Trichoderma atroviride</name>
    <dbReference type="NCBI Taxonomy" id="452589"/>
    <lineage>
        <taxon>Eukaryota</taxon>
        <taxon>Fungi</taxon>
        <taxon>Dikarya</taxon>
        <taxon>Ascomycota</taxon>
        <taxon>Pezizomycotina</taxon>
        <taxon>Sordariomycetes</taxon>
        <taxon>Hypocreomycetidae</taxon>
        <taxon>Hypocreales</taxon>
        <taxon>Hypocreaceae</taxon>
        <taxon>Trichoderma</taxon>
    </lineage>
</organism>
<feature type="transmembrane region" description="Helical" evidence="8">
    <location>
        <begin position="80"/>
        <end position="103"/>
    </location>
</feature>
<feature type="domain" description="Major facilitator superfamily (MFS) profile" evidence="9">
    <location>
        <begin position="1"/>
        <end position="442"/>
    </location>
</feature>
<dbReference type="Proteomes" id="UP000005426">
    <property type="component" value="Unassembled WGS sequence"/>
</dbReference>
<evidence type="ECO:0000256" key="4">
    <source>
        <dbReference type="ARBA" id="ARBA00022692"/>
    </source>
</evidence>
<dbReference type="PROSITE" id="PS00217">
    <property type="entry name" value="SUGAR_TRANSPORT_2"/>
    <property type="match status" value="1"/>
</dbReference>
<dbReference type="HOGENOM" id="CLU_001265_30_12_1"/>
<keyword evidence="6 8" id="KW-0472">Membrane</keyword>
<dbReference type="Pfam" id="PF00083">
    <property type="entry name" value="Sugar_tr"/>
    <property type="match status" value="1"/>
</dbReference>
<dbReference type="InterPro" id="IPR003663">
    <property type="entry name" value="Sugar/inositol_transpt"/>
</dbReference>
<feature type="transmembrane region" description="Helical" evidence="8">
    <location>
        <begin position="354"/>
        <end position="378"/>
    </location>
</feature>
<dbReference type="SUPFAM" id="SSF103473">
    <property type="entry name" value="MFS general substrate transporter"/>
    <property type="match status" value="1"/>
</dbReference>
<evidence type="ECO:0000256" key="2">
    <source>
        <dbReference type="ARBA" id="ARBA00010992"/>
    </source>
</evidence>
<feature type="transmembrane region" description="Helical" evidence="8">
    <location>
        <begin position="243"/>
        <end position="266"/>
    </location>
</feature>
<feature type="transmembrane region" description="Helical" evidence="8">
    <location>
        <begin position="115"/>
        <end position="136"/>
    </location>
</feature>
<reference evidence="10 11" key="1">
    <citation type="journal article" date="2011" name="Genome Biol.">
        <title>Comparative genome sequence analysis underscores mycoparasitism as the ancestral life style of Trichoderma.</title>
        <authorList>
            <person name="Kubicek C.P."/>
            <person name="Herrera-Estrella A."/>
            <person name="Seidl-Seiboth V."/>
            <person name="Martinez D.A."/>
            <person name="Druzhinina I.S."/>
            <person name="Thon M."/>
            <person name="Zeilinger S."/>
            <person name="Casas-Flores S."/>
            <person name="Horwitz B.A."/>
            <person name="Mukherjee P.K."/>
            <person name="Mukherjee M."/>
            <person name="Kredics L."/>
            <person name="Alcaraz L.D."/>
            <person name="Aerts A."/>
            <person name="Antal Z."/>
            <person name="Atanasova L."/>
            <person name="Cervantes-Badillo M.G."/>
            <person name="Challacombe J."/>
            <person name="Chertkov O."/>
            <person name="McCluskey K."/>
            <person name="Coulpier F."/>
            <person name="Deshpande N."/>
            <person name="von Doehren H."/>
            <person name="Ebbole D.J."/>
            <person name="Esquivel-Naranjo E.U."/>
            <person name="Fekete E."/>
            <person name="Flipphi M."/>
            <person name="Glaser F."/>
            <person name="Gomez-Rodriguez E.Y."/>
            <person name="Gruber S."/>
            <person name="Han C."/>
            <person name="Henrissat B."/>
            <person name="Hermosa R."/>
            <person name="Hernandez-Onate M."/>
            <person name="Karaffa L."/>
            <person name="Kosti I."/>
            <person name="Le Crom S."/>
            <person name="Lindquist E."/>
            <person name="Lucas S."/>
            <person name="Luebeck M."/>
            <person name="Luebeck P.S."/>
            <person name="Margeot A."/>
            <person name="Metz B."/>
            <person name="Misra M."/>
            <person name="Nevalainen H."/>
            <person name="Omann M."/>
            <person name="Packer N."/>
            <person name="Perrone G."/>
            <person name="Uresti-Rivera E.E."/>
            <person name="Salamov A."/>
            <person name="Schmoll M."/>
            <person name="Seiboth B."/>
            <person name="Shapiro H."/>
            <person name="Sukno S."/>
            <person name="Tamayo-Ramos J.A."/>
            <person name="Tisch D."/>
            <person name="Wiest A."/>
            <person name="Wilkinson H.H."/>
            <person name="Zhang M."/>
            <person name="Coutinho P.M."/>
            <person name="Kenerley C.M."/>
            <person name="Monte E."/>
            <person name="Baker S.E."/>
            <person name="Grigoriev I.V."/>
        </authorList>
    </citation>
    <scope>NUCLEOTIDE SEQUENCE [LARGE SCALE GENOMIC DNA]</scope>
    <source>
        <strain evidence="11">ATCC 20476 / IMI 206040</strain>
    </source>
</reference>
<dbReference type="InterPro" id="IPR036259">
    <property type="entry name" value="MFS_trans_sf"/>
</dbReference>
<feature type="transmembrane region" description="Helical" evidence="8">
    <location>
        <begin position="278"/>
        <end position="299"/>
    </location>
</feature>
<evidence type="ECO:0000256" key="5">
    <source>
        <dbReference type="ARBA" id="ARBA00022989"/>
    </source>
</evidence>
<evidence type="ECO:0000256" key="8">
    <source>
        <dbReference type="SAM" id="Phobius"/>
    </source>
</evidence>
<keyword evidence="3 7" id="KW-0813">Transport</keyword>